<comment type="caution">
    <text evidence="1">The sequence shown here is derived from an EMBL/GenBank/DDBJ whole genome shotgun (WGS) entry which is preliminary data.</text>
</comment>
<dbReference type="AlphaFoldDB" id="A0A1X1G3T9"/>
<organism evidence="1 2">
    <name type="scientific">Streptococcus oralis subsp. tigurinus</name>
    <dbReference type="NCBI Taxonomy" id="1077464"/>
    <lineage>
        <taxon>Bacteria</taxon>
        <taxon>Bacillati</taxon>
        <taxon>Bacillota</taxon>
        <taxon>Bacilli</taxon>
        <taxon>Lactobacillales</taxon>
        <taxon>Streptococcaceae</taxon>
        <taxon>Streptococcus</taxon>
    </lineage>
</organism>
<protein>
    <submittedName>
        <fullName evidence="1">Uncharacterized protein</fullName>
    </submittedName>
</protein>
<evidence type="ECO:0000313" key="1">
    <source>
        <dbReference type="EMBL" id="ORO41364.1"/>
    </source>
</evidence>
<dbReference type="Gene3D" id="3.40.50.1000">
    <property type="entry name" value="HAD superfamily/HAD-like"/>
    <property type="match status" value="1"/>
</dbReference>
<accession>A0A1X1G3T9</accession>
<dbReference type="RefSeq" id="WP_083771788.1">
    <property type="nucleotide sequence ID" value="NZ_NCUD01000039.1"/>
</dbReference>
<reference evidence="1 2" key="1">
    <citation type="journal article" date="2016" name="Eur. J. Clin. Microbiol. Infect. Dis.">
        <title>Whole genome sequencing as a tool for phylogenetic analysis of clinical strains of Mitis group streptococci.</title>
        <authorList>
            <person name="Rasmussen L.H."/>
            <person name="Dargis R."/>
            <person name="Hojholt K."/>
            <person name="Christensen J.J."/>
            <person name="Skovgaard O."/>
            <person name="Justesen U.S."/>
            <person name="Rosenvinge F.S."/>
            <person name="Moser C."/>
            <person name="Lukjancenko O."/>
            <person name="Rasmussen S."/>
            <person name="Nielsen X.C."/>
        </authorList>
    </citation>
    <scope>NUCLEOTIDE SEQUENCE [LARGE SCALE GENOMIC DNA]</scope>
    <source>
        <strain evidence="1 2">OD_339823_10</strain>
    </source>
</reference>
<dbReference type="Proteomes" id="UP000193633">
    <property type="component" value="Unassembled WGS sequence"/>
</dbReference>
<dbReference type="InterPro" id="IPR023214">
    <property type="entry name" value="HAD_sf"/>
</dbReference>
<dbReference type="EMBL" id="NCUD01000039">
    <property type="protein sequence ID" value="ORO41364.1"/>
    <property type="molecule type" value="Genomic_DNA"/>
</dbReference>
<evidence type="ECO:0000313" key="2">
    <source>
        <dbReference type="Proteomes" id="UP000193633"/>
    </source>
</evidence>
<proteinExistence type="predicted"/>
<sequence length="62" mass="7485">MACRIIWTNQINCLDRRLNRLLSRRHPQGFLFRSTESIKKDHPKVPAFEEYDELLEEIKKSL</sequence>
<name>A0A1X1G3T9_STROR</name>
<gene>
    <name evidence="1" type="ORF">B7728_01785</name>
</gene>